<sequence length="215" mass="24569">RRENIKEWILWALFGTHHDGYKEECAEEVEFHIQMLEKHTGSKLDHGWSHSVKCMRLALDPVVSLHRPLCWYVIVGIVDTITSAQLALGGFRHYDNKNPLGCFPPRWSSLFSRRSPDANIAYWYRPHRSKTKHPVLFLHGIRIGLWPYTPFLQELVAKDLNVGIIAIENLSVSVHICAPPLPCAEMLAALTCILEHHHHTSFVLAARSTQSVPPF</sequence>
<organism evidence="1 2">
    <name type="scientific">Laetiporus sulphureus 93-53</name>
    <dbReference type="NCBI Taxonomy" id="1314785"/>
    <lineage>
        <taxon>Eukaryota</taxon>
        <taxon>Fungi</taxon>
        <taxon>Dikarya</taxon>
        <taxon>Basidiomycota</taxon>
        <taxon>Agaricomycotina</taxon>
        <taxon>Agaricomycetes</taxon>
        <taxon>Polyporales</taxon>
        <taxon>Laetiporus</taxon>
    </lineage>
</organism>
<gene>
    <name evidence="1" type="ORF">LAESUDRAFT_668070</name>
</gene>
<evidence type="ECO:0000313" key="1">
    <source>
        <dbReference type="EMBL" id="KZS99366.1"/>
    </source>
</evidence>
<proteinExistence type="predicted"/>
<dbReference type="AlphaFoldDB" id="A0A165ANU3"/>
<dbReference type="PANTHER" id="PTHR37471:SF1">
    <property type="entry name" value="AB HYDROLASE-1 DOMAIN-CONTAINING PROTEIN"/>
    <property type="match status" value="1"/>
</dbReference>
<dbReference type="RefSeq" id="XP_040757107.1">
    <property type="nucleotide sequence ID" value="XM_040905363.1"/>
</dbReference>
<dbReference type="SUPFAM" id="SSF53474">
    <property type="entry name" value="alpha/beta-Hydrolases"/>
    <property type="match status" value="1"/>
</dbReference>
<accession>A0A165ANU3</accession>
<dbReference type="PANTHER" id="PTHR37471">
    <property type="entry name" value="UNNAMED PRODUCT"/>
    <property type="match status" value="1"/>
</dbReference>
<dbReference type="Proteomes" id="UP000076871">
    <property type="component" value="Unassembled WGS sequence"/>
</dbReference>
<dbReference type="OrthoDB" id="6431331at2759"/>
<evidence type="ECO:0008006" key="3">
    <source>
        <dbReference type="Google" id="ProtNLM"/>
    </source>
</evidence>
<dbReference type="GeneID" id="63822393"/>
<reference evidence="1 2" key="1">
    <citation type="journal article" date="2016" name="Mol. Biol. Evol.">
        <title>Comparative Genomics of Early-Diverging Mushroom-Forming Fungi Provides Insights into the Origins of Lignocellulose Decay Capabilities.</title>
        <authorList>
            <person name="Nagy L.G."/>
            <person name="Riley R."/>
            <person name="Tritt A."/>
            <person name="Adam C."/>
            <person name="Daum C."/>
            <person name="Floudas D."/>
            <person name="Sun H."/>
            <person name="Yadav J.S."/>
            <person name="Pangilinan J."/>
            <person name="Larsson K.H."/>
            <person name="Matsuura K."/>
            <person name="Barry K."/>
            <person name="Labutti K."/>
            <person name="Kuo R."/>
            <person name="Ohm R.A."/>
            <person name="Bhattacharya S.S."/>
            <person name="Shirouzu T."/>
            <person name="Yoshinaga Y."/>
            <person name="Martin F.M."/>
            <person name="Grigoriev I.V."/>
            <person name="Hibbett D.S."/>
        </authorList>
    </citation>
    <scope>NUCLEOTIDE SEQUENCE [LARGE SCALE GENOMIC DNA]</scope>
    <source>
        <strain evidence="1 2">93-53</strain>
    </source>
</reference>
<dbReference type="EMBL" id="KV427971">
    <property type="protein sequence ID" value="KZS99366.1"/>
    <property type="molecule type" value="Genomic_DNA"/>
</dbReference>
<evidence type="ECO:0000313" key="2">
    <source>
        <dbReference type="Proteomes" id="UP000076871"/>
    </source>
</evidence>
<name>A0A165ANU3_9APHY</name>
<dbReference type="InterPro" id="IPR029058">
    <property type="entry name" value="AB_hydrolase_fold"/>
</dbReference>
<protein>
    <recommendedName>
        <fullName evidence="3">Alpha/beta-hydrolase</fullName>
    </recommendedName>
</protein>
<dbReference type="STRING" id="1314785.A0A165ANU3"/>
<dbReference type="InParanoid" id="A0A165ANU3"/>
<feature type="non-terminal residue" evidence="1">
    <location>
        <position position="1"/>
    </location>
</feature>
<keyword evidence="2" id="KW-1185">Reference proteome</keyword>